<accession>A0A1N7MB72</accession>
<gene>
    <name evidence="2" type="ORF">SAMN05421799_10519</name>
</gene>
<feature type="region of interest" description="Disordered" evidence="1">
    <location>
        <begin position="167"/>
        <end position="187"/>
    </location>
</feature>
<dbReference type="AlphaFoldDB" id="A0A1N7MB72"/>
<dbReference type="EMBL" id="FTOO01000005">
    <property type="protein sequence ID" value="SIS83282.1"/>
    <property type="molecule type" value="Genomic_DNA"/>
</dbReference>
<evidence type="ECO:0000313" key="2">
    <source>
        <dbReference type="EMBL" id="SIS83282.1"/>
    </source>
</evidence>
<feature type="region of interest" description="Disordered" evidence="1">
    <location>
        <begin position="122"/>
        <end position="145"/>
    </location>
</feature>
<evidence type="ECO:0000313" key="3">
    <source>
        <dbReference type="Proteomes" id="UP000186156"/>
    </source>
</evidence>
<keyword evidence="3" id="KW-1185">Reference proteome</keyword>
<feature type="region of interest" description="Disordered" evidence="1">
    <location>
        <begin position="67"/>
        <end position="90"/>
    </location>
</feature>
<reference evidence="3" key="1">
    <citation type="submission" date="2017-01" db="EMBL/GenBank/DDBJ databases">
        <authorList>
            <person name="Varghese N."/>
            <person name="Submissions S."/>
        </authorList>
    </citation>
    <scope>NUCLEOTIDE SEQUENCE [LARGE SCALE GENOMIC DNA]</scope>
    <source>
        <strain evidence="3">DSM 16176</strain>
    </source>
</reference>
<protein>
    <submittedName>
        <fullName evidence="2">Uncharacterized protein</fullName>
    </submittedName>
</protein>
<proteinExistence type="predicted"/>
<sequence length="208" mass="23288">MKHGIRHLERFAVGRDSTEILSGPLQTSLPPTTEKRAACMGPLESSSACMLLASAYSPKVTLRTCIHPHDSPSASDRPSRRADLSPARKIHSHFQRREAIVRIRSRHLWRIVSTDNVSRAGSCARRDPYMPNSSTSGSQAHNKAPLRGSGAFREWLALSTRLIRNAVCGRRGGPPNETRQGQNRERVRNHLQDVRRYAMALQHDAERS</sequence>
<name>A0A1N7MB72_9BACL</name>
<dbReference type="Proteomes" id="UP000186156">
    <property type="component" value="Unassembled WGS sequence"/>
</dbReference>
<feature type="compositionally biased region" description="Polar residues" evidence="1">
    <location>
        <begin position="131"/>
        <end position="141"/>
    </location>
</feature>
<organism evidence="2 3">
    <name type="scientific">Alicyclobacillus vulcanalis</name>
    <dbReference type="NCBI Taxonomy" id="252246"/>
    <lineage>
        <taxon>Bacteria</taxon>
        <taxon>Bacillati</taxon>
        <taxon>Bacillota</taxon>
        <taxon>Bacilli</taxon>
        <taxon>Bacillales</taxon>
        <taxon>Alicyclobacillaceae</taxon>
        <taxon>Alicyclobacillus</taxon>
    </lineage>
</organism>
<evidence type="ECO:0000256" key="1">
    <source>
        <dbReference type="SAM" id="MobiDB-lite"/>
    </source>
</evidence>